<keyword evidence="3" id="KW-1185">Reference proteome</keyword>
<dbReference type="KEGG" id="tbi:Tbis_2702"/>
<evidence type="ECO:0000313" key="2">
    <source>
        <dbReference type="EMBL" id="ADG89403.1"/>
    </source>
</evidence>
<dbReference type="RefSeq" id="WP_013132936.1">
    <property type="nucleotide sequence ID" value="NC_014165.1"/>
</dbReference>
<dbReference type="OrthoDB" id="4571836at2"/>
<evidence type="ECO:0000313" key="3">
    <source>
        <dbReference type="Proteomes" id="UP000006640"/>
    </source>
</evidence>
<dbReference type="HOGENOM" id="CLU_070294_0_0_11"/>
<name>D6Y5Y7_THEBD</name>
<reference evidence="2 3" key="1">
    <citation type="submission" date="2010-01" db="EMBL/GenBank/DDBJ databases">
        <title>The complete genome of Thermobispora bispora DSM 43833.</title>
        <authorList>
            <consortium name="US DOE Joint Genome Institute (JGI-PGF)"/>
            <person name="Lucas S."/>
            <person name="Copeland A."/>
            <person name="Lapidus A."/>
            <person name="Glavina del Rio T."/>
            <person name="Dalin E."/>
            <person name="Tice H."/>
            <person name="Bruce D."/>
            <person name="Goodwin L."/>
            <person name="Pitluck S."/>
            <person name="Kyrpides N."/>
            <person name="Mavromatis K."/>
            <person name="Ivanova N."/>
            <person name="Mikhailova N."/>
            <person name="Chertkov O."/>
            <person name="Brettin T."/>
            <person name="Detter J.C."/>
            <person name="Han C."/>
            <person name="Larimer F."/>
            <person name="Land M."/>
            <person name="Hauser L."/>
            <person name="Markowitz V."/>
            <person name="Cheng J.-F."/>
            <person name="Hugenholtz P."/>
            <person name="Woyke T."/>
            <person name="Wu D."/>
            <person name="Jando M."/>
            <person name="Schneider S."/>
            <person name="Klenk H.-P."/>
            <person name="Eisen J.A."/>
        </authorList>
    </citation>
    <scope>NUCLEOTIDE SEQUENCE [LARGE SCALE GENOMIC DNA]</scope>
    <source>
        <strain evidence="3">ATCC 19993 / DSM 43833 / CBS 139.67 / JCM 10125 / KCTC 9307 / NBRC 14880 / R51</strain>
    </source>
</reference>
<sequence>MTWIGVLIALIGALGYALGAALQQREAVTAGATLALVRRPRWWLGGVAGLSGACLHGLALCLAPLVAVQPVSVATLVFAVPLAAMLHGRRPRPAELAGSVAVAIGLLGLILLIPVSGDTPELTDAGAVGLLAGVGVIVAVTSAAARRMRGPIAAVLTAVGAGAVIATVSTFARAVGGHVLTDPKSALHWFTFVIPVLLVWAFVLLQRSYALGYFGIAYASVQVVDLLLSVAAGAFLLGETLPTGWGRAIPALLAGALLVGGTITLARLAPDRSGAAAV</sequence>
<keyword evidence="1" id="KW-1133">Transmembrane helix</keyword>
<dbReference type="PANTHER" id="PTHR40761">
    <property type="entry name" value="CONSERVED INTEGRAL MEMBRANE ALANINE VALINE AND LEUCINE RICH PROTEIN-RELATED"/>
    <property type="match status" value="1"/>
</dbReference>
<gene>
    <name evidence="2" type="ordered locus">Tbis_2702</name>
</gene>
<feature type="transmembrane region" description="Helical" evidence="1">
    <location>
        <begin position="212"/>
        <end position="236"/>
    </location>
</feature>
<feature type="transmembrane region" description="Helical" evidence="1">
    <location>
        <begin position="96"/>
        <end position="115"/>
    </location>
</feature>
<feature type="transmembrane region" description="Helical" evidence="1">
    <location>
        <begin position="57"/>
        <end position="84"/>
    </location>
</feature>
<feature type="transmembrane region" description="Helical" evidence="1">
    <location>
        <begin position="186"/>
        <end position="205"/>
    </location>
</feature>
<proteinExistence type="predicted"/>
<protein>
    <recommendedName>
        <fullName evidence="4">Integral membrane protein</fullName>
    </recommendedName>
</protein>
<dbReference type="Proteomes" id="UP000006640">
    <property type="component" value="Chromosome"/>
</dbReference>
<dbReference type="STRING" id="469371.Tbis_2702"/>
<organism evidence="2 3">
    <name type="scientific">Thermobispora bispora (strain ATCC 19993 / DSM 43833 / CBS 139.67 / JCM 10125 / KCTC 9307 / NBRC 14880 / R51)</name>
    <dbReference type="NCBI Taxonomy" id="469371"/>
    <lineage>
        <taxon>Bacteria</taxon>
        <taxon>Bacillati</taxon>
        <taxon>Actinomycetota</taxon>
        <taxon>Actinomycetes</taxon>
        <taxon>Streptosporangiales</taxon>
        <taxon>Streptosporangiaceae</taxon>
        <taxon>Thermobispora</taxon>
    </lineage>
</organism>
<dbReference type="eggNOG" id="COG0438">
    <property type="taxonomic scope" value="Bacteria"/>
</dbReference>
<dbReference type="PANTHER" id="PTHR40761:SF1">
    <property type="entry name" value="CONSERVED INTEGRAL MEMBRANE ALANINE VALINE AND LEUCINE RICH PROTEIN-RELATED"/>
    <property type="match status" value="1"/>
</dbReference>
<evidence type="ECO:0000256" key="1">
    <source>
        <dbReference type="SAM" id="Phobius"/>
    </source>
</evidence>
<feature type="transmembrane region" description="Helical" evidence="1">
    <location>
        <begin position="127"/>
        <end position="145"/>
    </location>
</feature>
<dbReference type="AlphaFoldDB" id="D6Y5Y7"/>
<keyword evidence="1" id="KW-0812">Transmembrane</keyword>
<feature type="transmembrane region" description="Helical" evidence="1">
    <location>
        <begin position="248"/>
        <end position="269"/>
    </location>
</feature>
<keyword evidence="1" id="KW-0472">Membrane</keyword>
<accession>D6Y5Y7</accession>
<feature type="transmembrane region" description="Helical" evidence="1">
    <location>
        <begin position="152"/>
        <end position="174"/>
    </location>
</feature>
<evidence type="ECO:0008006" key="4">
    <source>
        <dbReference type="Google" id="ProtNLM"/>
    </source>
</evidence>
<dbReference type="EMBL" id="CP001874">
    <property type="protein sequence ID" value="ADG89403.1"/>
    <property type="molecule type" value="Genomic_DNA"/>
</dbReference>